<dbReference type="AlphaFoldDB" id="A0A2S0KEI3"/>
<gene>
    <name evidence="4" type="ORF">C6V83_07160</name>
</gene>
<name>A0A2S0KEI3_9ACTN</name>
<dbReference type="InterPro" id="IPR003697">
    <property type="entry name" value="Maf-like"/>
</dbReference>
<dbReference type="PANTHER" id="PTHR43213:SF5">
    <property type="entry name" value="BIFUNCTIONAL DTTP_UTP PYROPHOSPHATASE_METHYLTRANSFERASE PROTEIN-RELATED"/>
    <property type="match status" value="1"/>
</dbReference>
<dbReference type="EMBL" id="CP027433">
    <property type="protein sequence ID" value="AVM00083.1"/>
    <property type="molecule type" value="Genomic_DNA"/>
</dbReference>
<dbReference type="OrthoDB" id="3527985at2"/>
<keyword evidence="3" id="KW-0963">Cytoplasm</keyword>
<comment type="caution">
    <text evidence="3">Lacks conserved residue(s) required for the propagation of feature annotation.</text>
</comment>
<dbReference type="PANTHER" id="PTHR43213">
    <property type="entry name" value="BIFUNCTIONAL DTTP/UTP PYROPHOSPHATASE/METHYLTRANSFERASE PROTEIN-RELATED"/>
    <property type="match status" value="1"/>
</dbReference>
<accession>A0A2S0KEI3</accession>
<dbReference type="NCBIfam" id="TIGR00172">
    <property type="entry name" value="maf"/>
    <property type="match status" value="1"/>
</dbReference>
<dbReference type="Pfam" id="PF02545">
    <property type="entry name" value="Maf"/>
    <property type="match status" value="1"/>
</dbReference>
<evidence type="ECO:0000256" key="2">
    <source>
        <dbReference type="ARBA" id="ARBA00022801"/>
    </source>
</evidence>
<proteinExistence type="inferred from homology"/>
<organism evidence="4 5">
    <name type="scientific">Gordonia iterans</name>
    <dbReference type="NCBI Taxonomy" id="1004901"/>
    <lineage>
        <taxon>Bacteria</taxon>
        <taxon>Bacillati</taxon>
        <taxon>Actinomycetota</taxon>
        <taxon>Actinomycetes</taxon>
        <taxon>Mycobacteriales</taxon>
        <taxon>Gordoniaceae</taxon>
        <taxon>Gordonia</taxon>
    </lineage>
</organism>
<dbReference type="HAMAP" id="MF_00528">
    <property type="entry name" value="Maf"/>
    <property type="match status" value="1"/>
</dbReference>
<keyword evidence="2 3" id="KW-0378">Hydrolase</keyword>
<comment type="catalytic activity">
    <reaction evidence="3">
        <text>a ribonucleoside 5'-triphosphate + H2O = a ribonucleoside 5'-phosphate + diphosphate + H(+)</text>
        <dbReference type="Rhea" id="RHEA:23996"/>
        <dbReference type="ChEBI" id="CHEBI:15377"/>
        <dbReference type="ChEBI" id="CHEBI:15378"/>
        <dbReference type="ChEBI" id="CHEBI:33019"/>
        <dbReference type="ChEBI" id="CHEBI:58043"/>
        <dbReference type="ChEBI" id="CHEBI:61557"/>
        <dbReference type="EC" id="3.6.1.9"/>
    </reaction>
</comment>
<evidence type="ECO:0000256" key="3">
    <source>
        <dbReference type="HAMAP-Rule" id="MF_00528"/>
    </source>
</evidence>
<comment type="cofactor">
    <cofactor evidence="1 3">
        <name>a divalent metal cation</name>
        <dbReference type="ChEBI" id="CHEBI:60240"/>
    </cofactor>
</comment>
<dbReference type="InterPro" id="IPR029001">
    <property type="entry name" value="ITPase-like_fam"/>
</dbReference>
<protein>
    <recommendedName>
        <fullName evidence="3">Nucleoside triphosphate pyrophosphatase</fullName>
        <ecNumber evidence="3">3.6.1.9</ecNumber>
    </recommendedName>
    <alternativeName>
        <fullName evidence="3">Nucleotide pyrophosphatase</fullName>
        <shortName evidence="3">Nucleotide PPase</shortName>
    </alternativeName>
</protein>
<dbReference type="SUPFAM" id="SSF52972">
    <property type="entry name" value="ITPase-like"/>
    <property type="match status" value="1"/>
</dbReference>
<evidence type="ECO:0000313" key="4">
    <source>
        <dbReference type="EMBL" id="AVM00083.1"/>
    </source>
</evidence>
<comment type="catalytic activity">
    <reaction evidence="3">
        <text>a 2'-deoxyribonucleoside 5'-triphosphate + H2O = a 2'-deoxyribonucleoside 5'-phosphate + diphosphate + H(+)</text>
        <dbReference type="Rhea" id="RHEA:44644"/>
        <dbReference type="ChEBI" id="CHEBI:15377"/>
        <dbReference type="ChEBI" id="CHEBI:15378"/>
        <dbReference type="ChEBI" id="CHEBI:33019"/>
        <dbReference type="ChEBI" id="CHEBI:61560"/>
        <dbReference type="ChEBI" id="CHEBI:65317"/>
        <dbReference type="EC" id="3.6.1.9"/>
    </reaction>
</comment>
<sequence length="224" mass="22579">MAPATGATRVLLGSASPARRRVLRAAGIDPLVLIADLDEDTLVAGLAGAPPGDVVTALARAKAEAIIAAVGASSDPEIAAVAADGVVLTCDSMLLLDGELAGKPKTGEVARARWREMRGRTGDLLTGHCVTRMSGGAVTAVAAGGASTVIRFSDVSDAVVDRYIATGEPLEVAGAFTLDGLGGWLLDGIDGDPSSVIGISLPLTRELLSEVGVDVTTLWSVAEP</sequence>
<dbReference type="Gene3D" id="3.90.950.10">
    <property type="match status" value="1"/>
</dbReference>
<feature type="active site" description="Proton acceptor" evidence="3">
    <location>
        <position position="91"/>
    </location>
</feature>
<dbReference type="GO" id="GO:0009117">
    <property type="term" value="P:nucleotide metabolic process"/>
    <property type="evidence" value="ECO:0007669"/>
    <property type="project" value="UniProtKB-KW"/>
</dbReference>
<evidence type="ECO:0000313" key="5">
    <source>
        <dbReference type="Proteomes" id="UP000239814"/>
    </source>
</evidence>
<dbReference type="GO" id="GO:0047429">
    <property type="term" value="F:nucleoside triphosphate diphosphatase activity"/>
    <property type="evidence" value="ECO:0007669"/>
    <property type="project" value="UniProtKB-EC"/>
</dbReference>
<dbReference type="GO" id="GO:0005737">
    <property type="term" value="C:cytoplasm"/>
    <property type="evidence" value="ECO:0007669"/>
    <property type="project" value="UniProtKB-SubCell"/>
</dbReference>
<dbReference type="KEGG" id="git:C6V83_07160"/>
<dbReference type="Proteomes" id="UP000239814">
    <property type="component" value="Chromosome"/>
</dbReference>
<dbReference type="EC" id="3.6.1.9" evidence="3"/>
<dbReference type="RefSeq" id="WP_105941814.1">
    <property type="nucleotide sequence ID" value="NZ_CP027433.1"/>
</dbReference>
<dbReference type="PIRSF" id="PIRSF006305">
    <property type="entry name" value="Maf"/>
    <property type="match status" value="1"/>
</dbReference>
<comment type="subcellular location">
    <subcellularLocation>
        <location evidence="3">Cytoplasm</location>
    </subcellularLocation>
</comment>
<evidence type="ECO:0000256" key="1">
    <source>
        <dbReference type="ARBA" id="ARBA00001968"/>
    </source>
</evidence>
<keyword evidence="3" id="KW-0546">Nucleotide metabolism</keyword>
<dbReference type="CDD" id="cd00555">
    <property type="entry name" value="Maf"/>
    <property type="match status" value="1"/>
</dbReference>
<comment type="function">
    <text evidence="3">Nucleoside triphosphate pyrophosphatase. May have a dual role in cell division arrest and in preventing the incorporation of modified nucleotides into cellular nucleic acids.</text>
</comment>
<reference evidence="4 5" key="1">
    <citation type="submission" date="2018-03" db="EMBL/GenBank/DDBJ databases">
        <title>Characteristics and genome of n-alkane degrading marine bacteria Gordonia iterans isolated from crude oil contaminated in Tae-an, South Korea.</title>
        <authorList>
            <person name="Lee S.-S."/>
            <person name="Kim H."/>
        </authorList>
    </citation>
    <scope>NUCLEOTIDE SEQUENCE [LARGE SCALE GENOMIC DNA]</scope>
    <source>
        <strain evidence="4 5">Co17</strain>
    </source>
</reference>
<comment type="similarity">
    <text evidence="3">Belongs to the Maf family.</text>
</comment>
<keyword evidence="5" id="KW-1185">Reference proteome</keyword>